<gene>
    <name evidence="4" type="ORF">FOZ63_034000</name>
</gene>
<sequence length="123" mass="13407">YRAPEVLLRNPSYNSPVDLWAAGGIMAELYTGRPLFPGSSESDEIYKICTVIGTPTSEVGVVRLLALYSGAEQVWPEGCRLASQIGYRFPQCACAAMTDLVPPASEEGVHFMLAVLAWDPSRR</sequence>
<comment type="caution">
    <text evidence="4">The sequence shown here is derived from an EMBL/GenBank/DDBJ whole genome shotgun (WGS) entry which is preliminary data.</text>
</comment>
<dbReference type="Pfam" id="PF00069">
    <property type="entry name" value="Pkinase"/>
    <property type="match status" value="1"/>
</dbReference>
<dbReference type="GO" id="GO:0005524">
    <property type="term" value="F:ATP binding"/>
    <property type="evidence" value="ECO:0007669"/>
    <property type="project" value="UniProtKB-KW"/>
</dbReference>
<keyword evidence="5" id="KW-1185">Reference proteome</keyword>
<dbReference type="PANTHER" id="PTHR24055">
    <property type="entry name" value="MITOGEN-ACTIVATED PROTEIN KINASE"/>
    <property type="match status" value="1"/>
</dbReference>
<proteinExistence type="predicted"/>
<dbReference type="PROSITE" id="PS50011">
    <property type="entry name" value="PROTEIN_KINASE_DOM"/>
    <property type="match status" value="1"/>
</dbReference>
<feature type="domain" description="Protein kinase" evidence="3">
    <location>
        <begin position="1"/>
        <end position="123"/>
    </location>
</feature>
<organism evidence="4 5">
    <name type="scientific">Perkinsus olseni</name>
    <name type="common">Perkinsus atlanticus</name>
    <dbReference type="NCBI Taxonomy" id="32597"/>
    <lineage>
        <taxon>Eukaryota</taxon>
        <taxon>Sar</taxon>
        <taxon>Alveolata</taxon>
        <taxon>Perkinsozoa</taxon>
        <taxon>Perkinsea</taxon>
        <taxon>Perkinsida</taxon>
        <taxon>Perkinsidae</taxon>
        <taxon>Perkinsus</taxon>
    </lineage>
</organism>
<dbReference type="EMBL" id="JABANO010032082">
    <property type="protein sequence ID" value="KAF4709194.1"/>
    <property type="molecule type" value="Genomic_DNA"/>
</dbReference>
<accession>A0A7J6QKT4</accession>
<dbReference type="AlphaFoldDB" id="A0A7J6QKT4"/>
<evidence type="ECO:0000256" key="1">
    <source>
        <dbReference type="ARBA" id="ARBA00022741"/>
    </source>
</evidence>
<dbReference type="GO" id="GO:0004672">
    <property type="term" value="F:protein kinase activity"/>
    <property type="evidence" value="ECO:0007669"/>
    <property type="project" value="InterPro"/>
</dbReference>
<dbReference type="Proteomes" id="UP000553632">
    <property type="component" value="Unassembled WGS sequence"/>
</dbReference>
<dbReference type="SUPFAM" id="SSF56112">
    <property type="entry name" value="Protein kinase-like (PK-like)"/>
    <property type="match status" value="1"/>
</dbReference>
<protein>
    <recommendedName>
        <fullName evidence="3">Protein kinase domain-containing protein</fullName>
    </recommendedName>
</protein>
<reference evidence="4 5" key="1">
    <citation type="submission" date="2020-04" db="EMBL/GenBank/DDBJ databases">
        <title>Perkinsus olseni comparative genomics.</title>
        <authorList>
            <person name="Bogema D.R."/>
        </authorList>
    </citation>
    <scope>NUCLEOTIDE SEQUENCE [LARGE SCALE GENOMIC DNA]</scope>
    <source>
        <strain evidence="4 5">ATCC PRA-207</strain>
    </source>
</reference>
<dbReference type="InterPro" id="IPR050117">
    <property type="entry name" value="MAPK"/>
</dbReference>
<evidence type="ECO:0000259" key="3">
    <source>
        <dbReference type="PROSITE" id="PS50011"/>
    </source>
</evidence>
<dbReference type="InterPro" id="IPR000719">
    <property type="entry name" value="Prot_kinase_dom"/>
</dbReference>
<evidence type="ECO:0000313" key="4">
    <source>
        <dbReference type="EMBL" id="KAF4709194.1"/>
    </source>
</evidence>
<name>A0A7J6QKT4_PEROL</name>
<evidence type="ECO:0000313" key="5">
    <source>
        <dbReference type="Proteomes" id="UP000553632"/>
    </source>
</evidence>
<dbReference type="InterPro" id="IPR011009">
    <property type="entry name" value="Kinase-like_dom_sf"/>
</dbReference>
<keyword evidence="1" id="KW-0547">Nucleotide-binding</keyword>
<evidence type="ECO:0000256" key="2">
    <source>
        <dbReference type="ARBA" id="ARBA00022840"/>
    </source>
</evidence>
<feature type="non-terminal residue" evidence="4">
    <location>
        <position position="123"/>
    </location>
</feature>
<dbReference type="Gene3D" id="1.10.510.10">
    <property type="entry name" value="Transferase(Phosphotransferase) domain 1"/>
    <property type="match status" value="1"/>
</dbReference>
<keyword evidence="2" id="KW-0067">ATP-binding</keyword>